<organism evidence="3 4">
    <name type="scientific">Longispora fulva</name>
    <dbReference type="NCBI Taxonomy" id="619741"/>
    <lineage>
        <taxon>Bacteria</taxon>
        <taxon>Bacillati</taxon>
        <taxon>Actinomycetota</taxon>
        <taxon>Actinomycetes</taxon>
        <taxon>Micromonosporales</taxon>
        <taxon>Micromonosporaceae</taxon>
        <taxon>Longispora</taxon>
    </lineage>
</organism>
<dbReference type="InterPro" id="IPR011044">
    <property type="entry name" value="Quino_amine_DH_bsu"/>
</dbReference>
<evidence type="ECO:0000256" key="1">
    <source>
        <dbReference type="SAM" id="MobiDB-lite"/>
    </source>
</evidence>
<dbReference type="AlphaFoldDB" id="A0A8J7GHP9"/>
<keyword evidence="4" id="KW-1185">Reference proteome</keyword>
<dbReference type="RefSeq" id="WP_197003471.1">
    <property type="nucleotide sequence ID" value="NZ_BONS01000015.1"/>
</dbReference>
<evidence type="ECO:0000256" key="2">
    <source>
        <dbReference type="SAM" id="SignalP"/>
    </source>
</evidence>
<feature type="region of interest" description="Disordered" evidence="1">
    <location>
        <begin position="268"/>
        <end position="288"/>
    </location>
</feature>
<accession>A0A8J7GHP9</accession>
<dbReference type="SUPFAM" id="SSF50969">
    <property type="entry name" value="YVTN repeat-like/Quinoprotein amine dehydrogenase"/>
    <property type="match status" value="1"/>
</dbReference>
<dbReference type="Proteomes" id="UP000622552">
    <property type="component" value="Unassembled WGS sequence"/>
</dbReference>
<evidence type="ECO:0000313" key="4">
    <source>
        <dbReference type="Proteomes" id="UP000622552"/>
    </source>
</evidence>
<feature type="chain" id="PRO_5035290819" evidence="2">
    <location>
        <begin position="24"/>
        <end position="321"/>
    </location>
</feature>
<sequence length="321" mass="34652">MKKFLVATAVLTSLLVAPAPASAATTDDGTRLVAVTDQATHQIRLFDPKVTDWSAPGAERWDWKPTTSNGFLPREIQRWGVPTDVKLRKDDSGGYVAVVSDSLGLAALIDYPSGFRRWATDATLGGTVDANPHSVELLPGNIVAVAASTGGFVQLFRTGSPPSPAGPKFVLPGAHGVYWDPDRQVLWATADHDLVELKLDRMTHSALVEVGRTRLVTPSGHDLAPKLGDPDHLWVSTDTAAYLYDKNSGHFTLVIDAGLKSISSMPLPNGEQVRTRPQPAWAGDPDNWNTDTVEFGGIDGPTRVVPNGRFYKARVWSSQRA</sequence>
<dbReference type="EMBL" id="JADOUF010000001">
    <property type="protein sequence ID" value="MBG6136508.1"/>
    <property type="molecule type" value="Genomic_DNA"/>
</dbReference>
<proteinExistence type="predicted"/>
<evidence type="ECO:0000313" key="3">
    <source>
        <dbReference type="EMBL" id="MBG6136508.1"/>
    </source>
</evidence>
<gene>
    <name evidence="3" type="ORF">IW245_002702</name>
</gene>
<keyword evidence="2" id="KW-0732">Signal</keyword>
<comment type="caution">
    <text evidence="3">The sequence shown here is derived from an EMBL/GenBank/DDBJ whole genome shotgun (WGS) entry which is preliminary data.</text>
</comment>
<name>A0A8J7GHP9_9ACTN</name>
<dbReference type="Pfam" id="PF20138">
    <property type="entry name" value="DUF6528"/>
    <property type="match status" value="1"/>
</dbReference>
<dbReference type="InterPro" id="IPR045383">
    <property type="entry name" value="DUF6528"/>
</dbReference>
<feature type="signal peptide" evidence="2">
    <location>
        <begin position="1"/>
        <end position="23"/>
    </location>
</feature>
<protein>
    <submittedName>
        <fullName evidence="3">Uncharacterized protein</fullName>
    </submittedName>
</protein>
<reference evidence="3" key="1">
    <citation type="submission" date="2020-11" db="EMBL/GenBank/DDBJ databases">
        <title>Sequencing the genomes of 1000 actinobacteria strains.</title>
        <authorList>
            <person name="Klenk H.-P."/>
        </authorList>
    </citation>
    <scope>NUCLEOTIDE SEQUENCE</scope>
    <source>
        <strain evidence="3">DSM 45356</strain>
    </source>
</reference>